<feature type="domain" description="FYVE-type" evidence="7">
    <location>
        <begin position="245"/>
        <end position="280"/>
    </location>
</feature>
<evidence type="ECO:0000256" key="1">
    <source>
        <dbReference type="ARBA" id="ARBA00022723"/>
    </source>
</evidence>
<evidence type="ECO:0000256" key="4">
    <source>
        <dbReference type="PROSITE-ProRule" id="PRU00091"/>
    </source>
</evidence>
<feature type="compositionally biased region" description="Acidic residues" evidence="6">
    <location>
        <begin position="1"/>
        <end position="11"/>
    </location>
</feature>
<feature type="region of interest" description="Disordered" evidence="6">
    <location>
        <begin position="1"/>
        <end position="34"/>
    </location>
</feature>
<keyword evidence="1" id="KW-0479">Metal-binding</keyword>
<dbReference type="Proteomes" id="UP000790347">
    <property type="component" value="Unassembled WGS sequence"/>
</dbReference>
<evidence type="ECO:0000256" key="2">
    <source>
        <dbReference type="ARBA" id="ARBA00022771"/>
    </source>
</evidence>
<dbReference type="InterPro" id="IPR011011">
    <property type="entry name" value="Znf_FYVE_PHD"/>
</dbReference>
<feature type="region of interest" description="Disordered" evidence="6">
    <location>
        <begin position="103"/>
        <end position="126"/>
    </location>
</feature>
<feature type="region of interest" description="Disordered" evidence="6">
    <location>
        <begin position="616"/>
        <end position="641"/>
    </location>
</feature>
<dbReference type="InterPro" id="IPR021565">
    <property type="entry name" value="Rbsn_Rab-bd"/>
</dbReference>
<comment type="caution">
    <text evidence="8">The sequence shown here is derived from an EMBL/GenBank/DDBJ whole genome shotgun (WGS) entry which is preliminary data.</text>
</comment>
<evidence type="ECO:0000256" key="6">
    <source>
        <dbReference type="SAM" id="MobiDB-lite"/>
    </source>
</evidence>
<dbReference type="SMART" id="SM00064">
    <property type="entry name" value="FYVE"/>
    <property type="match status" value="1"/>
</dbReference>
<feature type="region of interest" description="Disordered" evidence="6">
    <location>
        <begin position="140"/>
        <end position="160"/>
    </location>
</feature>
<dbReference type="GO" id="GO:0008270">
    <property type="term" value="F:zinc ion binding"/>
    <property type="evidence" value="ECO:0007669"/>
    <property type="project" value="UniProtKB-KW"/>
</dbReference>
<dbReference type="AlphaFoldDB" id="A0A922HWE7"/>
<dbReference type="Pfam" id="PF01363">
    <property type="entry name" value="FYVE"/>
    <property type="match status" value="1"/>
</dbReference>
<dbReference type="PROSITE" id="PS00028">
    <property type="entry name" value="ZINC_FINGER_C2H2_1"/>
    <property type="match status" value="1"/>
</dbReference>
<keyword evidence="5" id="KW-0175">Coiled coil</keyword>
<organism evidence="8 9">
    <name type="scientific">Dermatophagoides farinae</name>
    <name type="common">American house dust mite</name>
    <dbReference type="NCBI Taxonomy" id="6954"/>
    <lineage>
        <taxon>Eukaryota</taxon>
        <taxon>Metazoa</taxon>
        <taxon>Ecdysozoa</taxon>
        <taxon>Arthropoda</taxon>
        <taxon>Chelicerata</taxon>
        <taxon>Arachnida</taxon>
        <taxon>Acari</taxon>
        <taxon>Acariformes</taxon>
        <taxon>Sarcoptiformes</taxon>
        <taxon>Astigmata</taxon>
        <taxon>Psoroptidia</taxon>
        <taxon>Analgoidea</taxon>
        <taxon>Pyroglyphidae</taxon>
        <taxon>Dermatophagoidinae</taxon>
        <taxon>Dermatophagoides</taxon>
    </lineage>
</organism>
<dbReference type="Gene3D" id="3.30.40.10">
    <property type="entry name" value="Zinc/RING finger domain, C3HC4 (zinc finger)"/>
    <property type="match status" value="1"/>
</dbReference>
<dbReference type="PANTHER" id="PTHR13510:SF44">
    <property type="entry name" value="RABENOSYN-5"/>
    <property type="match status" value="1"/>
</dbReference>
<keyword evidence="2 4" id="KW-0863">Zinc-finger</keyword>
<dbReference type="PANTHER" id="PTHR13510">
    <property type="entry name" value="FYVE-FINGER-CONTAINING RAB5 EFFECTOR PROTEIN RABENOSYN-5-RELATED"/>
    <property type="match status" value="1"/>
</dbReference>
<proteinExistence type="predicted"/>
<keyword evidence="3" id="KW-0862">Zinc</keyword>
<dbReference type="InterPro" id="IPR052727">
    <property type="entry name" value="Rab4/Rab5_effector"/>
</dbReference>
<feature type="coiled-coil region" evidence="5">
    <location>
        <begin position="483"/>
        <end position="510"/>
    </location>
</feature>
<feature type="compositionally biased region" description="Polar residues" evidence="6">
    <location>
        <begin position="616"/>
        <end position="632"/>
    </location>
</feature>
<evidence type="ECO:0000256" key="3">
    <source>
        <dbReference type="ARBA" id="ARBA00022833"/>
    </source>
</evidence>
<protein>
    <submittedName>
        <fullName evidence="8">Rabenosyn-5</fullName>
    </submittedName>
</protein>
<dbReference type="PROSITE" id="PS50178">
    <property type="entry name" value="ZF_FYVE"/>
    <property type="match status" value="1"/>
</dbReference>
<dbReference type="InterPro" id="IPR000306">
    <property type="entry name" value="Znf_FYVE"/>
</dbReference>
<evidence type="ECO:0000259" key="7">
    <source>
        <dbReference type="PROSITE" id="PS50178"/>
    </source>
</evidence>
<evidence type="ECO:0000256" key="5">
    <source>
        <dbReference type="SAM" id="Coils"/>
    </source>
</evidence>
<name>A0A922HWE7_DERFA</name>
<dbReference type="Pfam" id="PF11464">
    <property type="entry name" value="Rbsn"/>
    <property type="match status" value="1"/>
</dbReference>
<dbReference type="InterPro" id="IPR017455">
    <property type="entry name" value="Znf_FYVE-rel"/>
</dbReference>
<dbReference type="EMBL" id="ASGP02000004">
    <property type="protein sequence ID" value="KAH9511709.1"/>
    <property type="molecule type" value="Genomic_DNA"/>
</dbReference>
<dbReference type="InterPro" id="IPR013087">
    <property type="entry name" value="Znf_C2H2_type"/>
</dbReference>
<dbReference type="InterPro" id="IPR036531">
    <property type="entry name" value="Rbsn_Rab-bd_sf"/>
</dbReference>
<dbReference type="SUPFAM" id="SSF57903">
    <property type="entry name" value="FYVE/PHD zinc finger"/>
    <property type="match status" value="1"/>
</dbReference>
<reference evidence="8" key="1">
    <citation type="submission" date="2013-05" db="EMBL/GenBank/DDBJ databases">
        <authorList>
            <person name="Yim A.K.Y."/>
            <person name="Chan T.F."/>
            <person name="Ji K.M."/>
            <person name="Liu X.Y."/>
            <person name="Zhou J.W."/>
            <person name="Li R.Q."/>
            <person name="Yang K.Y."/>
            <person name="Li J."/>
            <person name="Li M."/>
            <person name="Law P.T.W."/>
            <person name="Wu Y.L."/>
            <person name="Cai Z.L."/>
            <person name="Qin H."/>
            <person name="Bao Y."/>
            <person name="Leung R.K.K."/>
            <person name="Ng P.K.S."/>
            <person name="Zou J."/>
            <person name="Zhong X.J."/>
            <person name="Ran P.X."/>
            <person name="Zhong N.S."/>
            <person name="Liu Z.G."/>
            <person name="Tsui S.K.W."/>
        </authorList>
    </citation>
    <scope>NUCLEOTIDE SEQUENCE</scope>
    <source>
        <strain evidence="8">Derf</strain>
        <tissue evidence="8">Whole organism</tissue>
    </source>
</reference>
<gene>
    <name evidence="8" type="primary">ZFYVE20_2</name>
    <name evidence="8" type="ORF">DERF_010148</name>
</gene>
<sequence length="641" mass="74524">MNPFGDEDGDDYDSKLDPFADDDDDHHVTSKKISSSITGQNINASMMNPFEESQSIINETPNEQQQQQYLLGDGSLQAEGLLCPDCMQEYRTITELMAHFDQDHRQNHQKRRQQQQQSNSKININRSKDQIKDFVKKIIQTNKSSSSPTTTEVQQEDPKLSAINGWHSKSPINSWKHSMKLGLNRSHWDDYRQIRDKQIERYVFETNKLLIRLDRLMAGYASLSSPMDIDNRRRHEQSIVEWLDERAVPLCPSCAIRFNIIIKKRHHCRLCGAVMCSKCSVFITFNFADELLKPFGFHGSKQQNLPHNNNNNNLNNNATSPTISILKLRTMLAKSIGDDNNLDTENQIESIRICIDCNRLLILRRDKLQRSHYQCPLIELYTKLRDNVQQLDRLLSIYDSMAESLNLGESTYQLQDAIEVKNKLTRLGEETDHISRKIETYDVSKTLPSQRQLSIQTLIRRSTILYLRDNLLALNELPDVEHYERLKQSHAELIQRRIQWEKQMALFEQEQFKQKHQVENVVGKKTIIFGDDGFCPQTMTINGNGLNNINIIDNNEDPIVQQMAIIQSYIEQAKQDHRYEEMRLLESNLKELEIEYFFAQQQQQQQSHESILYTNNEKSTSQVLPPSTSSMLNPFGDEDDD</sequence>
<feature type="compositionally biased region" description="Low complexity" evidence="6">
    <location>
        <begin position="114"/>
        <end position="125"/>
    </location>
</feature>
<accession>A0A922HWE7</accession>
<evidence type="ECO:0000313" key="8">
    <source>
        <dbReference type="EMBL" id="KAH9511709.1"/>
    </source>
</evidence>
<reference evidence="8" key="2">
    <citation type="journal article" date="2022" name="Res Sq">
        <title>Comparative Genomics Reveals Insights into the Divergent Evolution of Astigmatic Mites and Household Pest Adaptations.</title>
        <authorList>
            <person name="Xiong Q."/>
            <person name="Wan A.T.-Y."/>
            <person name="Liu X.-Y."/>
            <person name="Fung C.S.-H."/>
            <person name="Xiao X."/>
            <person name="Malainual N."/>
            <person name="Hou J."/>
            <person name="Wang L."/>
            <person name="Wang M."/>
            <person name="Yang K."/>
            <person name="Cui Y."/>
            <person name="Leung E."/>
            <person name="Nong W."/>
            <person name="Shin S.-K."/>
            <person name="Au S."/>
            <person name="Jeong K.Y."/>
            <person name="Chew F.T."/>
            <person name="Hui J."/>
            <person name="Leung T.F."/>
            <person name="Tungtrongchitr A."/>
            <person name="Zhong N."/>
            <person name="Liu Z."/>
            <person name="Tsui S."/>
        </authorList>
    </citation>
    <scope>NUCLEOTIDE SEQUENCE</scope>
    <source>
        <strain evidence="8">Derf</strain>
        <tissue evidence="8">Whole organism</tissue>
    </source>
</reference>
<feature type="compositionally biased region" description="Polar residues" evidence="6">
    <location>
        <begin position="140"/>
        <end position="153"/>
    </location>
</feature>
<dbReference type="Gene3D" id="4.10.860.20">
    <property type="entry name" value="Rabenosyn, Rab binding domain"/>
    <property type="match status" value="1"/>
</dbReference>
<evidence type="ECO:0000313" key="9">
    <source>
        <dbReference type="Proteomes" id="UP000790347"/>
    </source>
</evidence>
<keyword evidence="9" id="KW-1185">Reference proteome</keyword>
<dbReference type="InterPro" id="IPR013083">
    <property type="entry name" value="Znf_RING/FYVE/PHD"/>
</dbReference>
<dbReference type="SUPFAM" id="SSF140125">
    <property type="entry name" value="Rabenosyn-5 Rab-binding domain-like"/>
    <property type="match status" value="1"/>
</dbReference>